<dbReference type="PANTHER" id="PTHR33884">
    <property type="entry name" value="UPF0410 PROTEIN YMGE"/>
    <property type="match status" value="1"/>
</dbReference>
<evidence type="ECO:0000256" key="2">
    <source>
        <dbReference type="ARBA" id="ARBA00011006"/>
    </source>
</evidence>
<sequence length="159" mass="16235">QSVTKCITTRSVGTRISGVSALFSRSALSPGPVIHEESSTSKQTVHCAGTIPCRCSQIAVGRGCSLAQAYSLNTEGNGMGIIGTIFIGLIVGLLARFLKPGDDSMGWIMTIVLGIAGSLAATYGGQALGIYQAGEGAGFLGALVGAIILLVIYGMIKKK</sequence>
<dbReference type="EMBL" id="LJQU01000145">
    <property type="protein sequence ID" value="KPX99478.1"/>
    <property type="molecule type" value="Genomic_DNA"/>
</dbReference>
<dbReference type="Pfam" id="PF04226">
    <property type="entry name" value="Transgly_assoc"/>
    <property type="match status" value="1"/>
</dbReference>
<gene>
    <name evidence="8" type="ORF">ALO63_02498</name>
</gene>
<evidence type="ECO:0000256" key="5">
    <source>
        <dbReference type="ARBA" id="ARBA00022989"/>
    </source>
</evidence>
<protein>
    <submittedName>
        <fullName evidence="8">Transglycosylase</fullName>
    </submittedName>
</protein>
<comment type="caution">
    <text evidence="8">The sequence shown here is derived from an EMBL/GenBank/DDBJ whole genome shotgun (WGS) entry which is preliminary data.</text>
</comment>
<dbReference type="PATRIC" id="fig|34065.5.peg.3567"/>
<accession>A0A0P9VKC3</accession>
<feature type="transmembrane region" description="Helical" evidence="7">
    <location>
        <begin position="105"/>
        <end position="125"/>
    </location>
</feature>
<evidence type="ECO:0000256" key="1">
    <source>
        <dbReference type="ARBA" id="ARBA00004651"/>
    </source>
</evidence>
<evidence type="ECO:0000256" key="4">
    <source>
        <dbReference type="ARBA" id="ARBA00022692"/>
    </source>
</evidence>
<dbReference type="GO" id="GO:0005886">
    <property type="term" value="C:plasma membrane"/>
    <property type="evidence" value="ECO:0007669"/>
    <property type="project" value="UniProtKB-SubCell"/>
</dbReference>
<reference evidence="8 9" key="1">
    <citation type="submission" date="2015-09" db="EMBL/GenBank/DDBJ databases">
        <title>Genome announcement of multiple Pseudomonas syringae strains.</title>
        <authorList>
            <person name="Thakur S."/>
            <person name="Wang P.W."/>
            <person name="Gong Y."/>
            <person name="Weir B.S."/>
            <person name="Guttman D.S."/>
        </authorList>
    </citation>
    <scope>NUCLEOTIDE SEQUENCE [LARGE SCALE GENOMIC DNA]</scope>
    <source>
        <strain evidence="8 9">ICMP4331</strain>
    </source>
</reference>
<keyword evidence="6 7" id="KW-0472">Membrane</keyword>
<comment type="similarity">
    <text evidence="2">Belongs to the UPF0410 family.</text>
</comment>
<dbReference type="AlphaFoldDB" id="A0A0P9VKC3"/>
<organism evidence="8 9">
    <name type="scientific">Pseudomonas amygdali pv. mori</name>
    <dbReference type="NCBI Taxonomy" id="34065"/>
    <lineage>
        <taxon>Bacteria</taxon>
        <taxon>Pseudomonadati</taxon>
        <taxon>Pseudomonadota</taxon>
        <taxon>Gammaproteobacteria</taxon>
        <taxon>Pseudomonadales</taxon>
        <taxon>Pseudomonadaceae</taxon>
        <taxon>Pseudomonas</taxon>
        <taxon>Pseudomonas amygdali</taxon>
    </lineage>
</organism>
<evidence type="ECO:0000256" key="7">
    <source>
        <dbReference type="SAM" id="Phobius"/>
    </source>
</evidence>
<name>A0A0P9VKC3_PSEA0</name>
<dbReference type="Proteomes" id="UP000050420">
    <property type="component" value="Unassembled WGS sequence"/>
</dbReference>
<comment type="subcellular location">
    <subcellularLocation>
        <location evidence="1">Cell membrane</location>
        <topology evidence="1">Multi-pass membrane protein</topology>
    </subcellularLocation>
</comment>
<evidence type="ECO:0000313" key="8">
    <source>
        <dbReference type="EMBL" id="KPX99478.1"/>
    </source>
</evidence>
<keyword evidence="5 7" id="KW-1133">Transmembrane helix</keyword>
<feature type="transmembrane region" description="Helical" evidence="7">
    <location>
        <begin position="137"/>
        <end position="156"/>
    </location>
</feature>
<proteinExistence type="inferred from homology"/>
<evidence type="ECO:0000256" key="3">
    <source>
        <dbReference type="ARBA" id="ARBA00022475"/>
    </source>
</evidence>
<feature type="non-terminal residue" evidence="8">
    <location>
        <position position="1"/>
    </location>
</feature>
<feature type="transmembrane region" description="Helical" evidence="7">
    <location>
        <begin position="79"/>
        <end position="98"/>
    </location>
</feature>
<keyword evidence="4 7" id="KW-0812">Transmembrane</keyword>
<keyword evidence="3" id="KW-1003">Cell membrane</keyword>
<evidence type="ECO:0000313" key="9">
    <source>
        <dbReference type="Proteomes" id="UP000050420"/>
    </source>
</evidence>
<dbReference type="PANTHER" id="PTHR33884:SF7">
    <property type="entry name" value="BSL8023 PROTEIN"/>
    <property type="match status" value="1"/>
</dbReference>
<dbReference type="InterPro" id="IPR007341">
    <property type="entry name" value="Transgly_assoc"/>
</dbReference>
<evidence type="ECO:0000256" key="6">
    <source>
        <dbReference type="ARBA" id="ARBA00023136"/>
    </source>
</evidence>